<dbReference type="Proteomes" id="UP000807025">
    <property type="component" value="Unassembled WGS sequence"/>
</dbReference>
<gene>
    <name evidence="2" type="ORF">BDN71DRAFT_1513506</name>
</gene>
<feature type="compositionally biased region" description="Basic residues" evidence="1">
    <location>
        <begin position="1"/>
        <end position="11"/>
    </location>
</feature>
<proteinExistence type="predicted"/>
<name>A0A9P6D1X0_PLEER</name>
<dbReference type="AlphaFoldDB" id="A0A9P6D1X0"/>
<accession>A0A9P6D1X0</accession>
<evidence type="ECO:0000313" key="2">
    <source>
        <dbReference type="EMBL" id="KAF9487927.1"/>
    </source>
</evidence>
<keyword evidence="3" id="KW-1185">Reference proteome</keyword>
<evidence type="ECO:0000313" key="3">
    <source>
        <dbReference type="Proteomes" id="UP000807025"/>
    </source>
</evidence>
<protein>
    <submittedName>
        <fullName evidence="2">Uncharacterized protein</fullName>
    </submittedName>
</protein>
<reference evidence="2" key="1">
    <citation type="submission" date="2020-11" db="EMBL/GenBank/DDBJ databases">
        <authorList>
            <consortium name="DOE Joint Genome Institute"/>
            <person name="Ahrendt S."/>
            <person name="Riley R."/>
            <person name="Andreopoulos W."/>
            <person name="Labutti K."/>
            <person name="Pangilinan J."/>
            <person name="Ruiz-Duenas F.J."/>
            <person name="Barrasa J.M."/>
            <person name="Sanchez-Garcia M."/>
            <person name="Camarero S."/>
            <person name="Miyauchi S."/>
            <person name="Serrano A."/>
            <person name="Linde D."/>
            <person name="Babiker R."/>
            <person name="Drula E."/>
            <person name="Ayuso-Fernandez I."/>
            <person name="Pacheco R."/>
            <person name="Padilla G."/>
            <person name="Ferreira P."/>
            <person name="Barriuso J."/>
            <person name="Kellner H."/>
            <person name="Castanera R."/>
            <person name="Alfaro M."/>
            <person name="Ramirez L."/>
            <person name="Pisabarro A.G."/>
            <person name="Kuo A."/>
            <person name="Tritt A."/>
            <person name="Lipzen A."/>
            <person name="He G."/>
            <person name="Yan M."/>
            <person name="Ng V."/>
            <person name="Cullen D."/>
            <person name="Martin F."/>
            <person name="Rosso M.-N."/>
            <person name="Henrissat B."/>
            <person name="Hibbett D."/>
            <person name="Martinez A.T."/>
            <person name="Grigoriev I.V."/>
        </authorList>
    </citation>
    <scope>NUCLEOTIDE SEQUENCE</scope>
    <source>
        <strain evidence="2">ATCC 90797</strain>
    </source>
</reference>
<dbReference type="EMBL" id="MU154741">
    <property type="protein sequence ID" value="KAF9487927.1"/>
    <property type="molecule type" value="Genomic_DNA"/>
</dbReference>
<feature type="region of interest" description="Disordered" evidence="1">
    <location>
        <begin position="226"/>
        <end position="313"/>
    </location>
</feature>
<comment type="caution">
    <text evidence="2">The sequence shown here is derived from an EMBL/GenBank/DDBJ whole genome shotgun (WGS) entry which is preliminary data.</text>
</comment>
<dbReference type="OrthoDB" id="10654340at2759"/>
<feature type="compositionally biased region" description="Basic and acidic residues" evidence="1">
    <location>
        <begin position="52"/>
        <end position="65"/>
    </location>
</feature>
<organism evidence="2 3">
    <name type="scientific">Pleurotus eryngii</name>
    <name type="common">Boletus of the steppes</name>
    <dbReference type="NCBI Taxonomy" id="5323"/>
    <lineage>
        <taxon>Eukaryota</taxon>
        <taxon>Fungi</taxon>
        <taxon>Dikarya</taxon>
        <taxon>Basidiomycota</taxon>
        <taxon>Agaricomycotina</taxon>
        <taxon>Agaricomycetes</taxon>
        <taxon>Agaricomycetidae</taxon>
        <taxon>Agaricales</taxon>
        <taxon>Pleurotineae</taxon>
        <taxon>Pleurotaceae</taxon>
        <taxon>Pleurotus</taxon>
    </lineage>
</organism>
<feature type="region of interest" description="Disordered" evidence="1">
    <location>
        <begin position="1"/>
        <end position="96"/>
    </location>
</feature>
<evidence type="ECO:0000256" key="1">
    <source>
        <dbReference type="SAM" id="MobiDB-lite"/>
    </source>
</evidence>
<sequence>MNQTRTRRKNEKHGSSWVTEPATRSCMRGSGARTRAEVHGQGLHSPLAPTSRHQDKRTSPSRSDKALAPTSTPINGVSYIQEMFPDPPRKPDARNQANINVDCDSEHHSSRPSQSSLAQLVWANRESQEPADHSILYDEGPRSGLMLSSTSSTLRGANIALDDEMIEQLDSDNDDDQEHYPDTNRGNYDFRYYVYPLPPINMDTFICASVAVASAVLLPRRTAFFSSSNPRAEGIPTVHTKPGVEPHEWQSGSPMLDRQDSSESEDQQPPPSDVSEFNEHSPPPFDSPNARQYSDYGIQLTGSGPRESGTPPW</sequence>